<name>T1D4Z8_9ZZZZ</name>
<comment type="caution">
    <text evidence="2">The sequence shown here is derived from an EMBL/GenBank/DDBJ whole genome shotgun (WGS) entry which is preliminary data.</text>
</comment>
<sequence>MTFAFMAAGERAAPAPSREESVPPNVVVGRVLESLTQLADDASLPRSARRAAQSAKDVLAKPGTPEDVRIASAVGVLDDLANNPNLPTHGRTAIWSIMSNLESVQ</sequence>
<protein>
    <submittedName>
        <fullName evidence="2">Protein belonging to Uncharacterized protein family UPF0147</fullName>
    </submittedName>
</protein>
<feature type="region of interest" description="Disordered" evidence="1">
    <location>
        <begin position="1"/>
        <end position="22"/>
    </location>
</feature>
<dbReference type="InterPro" id="IPR005354">
    <property type="entry name" value="UPF0147"/>
</dbReference>
<dbReference type="AlphaFoldDB" id="T1D4Z8"/>
<reference evidence="2" key="1">
    <citation type="submission" date="2013-08" db="EMBL/GenBank/DDBJ databases">
        <authorList>
            <person name="Mendez C."/>
            <person name="Richter M."/>
            <person name="Ferrer M."/>
            <person name="Sanchez J."/>
        </authorList>
    </citation>
    <scope>NUCLEOTIDE SEQUENCE</scope>
</reference>
<reference evidence="2" key="2">
    <citation type="journal article" date="2014" name="ISME J.">
        <title>Microbial stratification in low pH oxic and suboxic macroscopic growths along an acid mine drainage.</title>
        <authorList>
            <person name="Mendez-Garcia C."/>
            <person name="Mesa V."/>
            <person name="Sprenger R.R."/>
            <person name="Richter M."/>
            <person name="Diez M.S."/>
            <person name="Solano J."/>
            <person name="Bargiela R."/>
            <person name="Golyshina O.V."/>
            <person name="Manteca A."/>
            <person name="Ramos J.L."/>
            <person name="Gallego J.R."/>
            <person name="Llorente I."/>
            <person name="Martins Dos Santos V.A."/>
            <person name="Jensen O.N."/>
            <person name="Pelaez A.I."/>
            <person name="Sanchez J."/>
            <person name="Ferrer M."/>
        </authorList>
    </citation>
    <scope>NUCLEOTIDE SEQUENCE</scope>
</reference>
<dbReference type="InterPro" id="IPR023130">
    <property type="entry name" value="Ta0600-like_sf"/>
</dbReference>
<organism evidence="2">
    <name type="scientific">mine drainage metagenome</name>
    <dbReference type="NCBI Taxonomy" id="410659"/>
    <lineage>
        <taxon>unclassified sequences</taxon>
        <taxon>metagenomes</taxon>
        <taxon>ecological metagenomes</taxon>
    </lineage>
</organism>
<accession>T1D4Z8</accession>
<evidence type="ECO:0000256" key="1">
    <source>
        <dbReference type="SAM" id="MobiDB-lite"/>
    </source>
</evidence>
<proteinExistence type="predicted"/>
<gene>
    <name evidence="2" type="ORF">B1B_01598</name>
</gene>
<dbReference type="SUPFAM" id="SSF158436">
    <property type="entry name" value="Ta0600-like"/>
    <property type="match status" value="1"/>
</dbReference>
<evidence type="ECO:0000313" key="2">
    <source>
        <dbReference type="EMBL" id="EQD76569.1"/>
    </source>
</evidence>
<dbReference type="Gene3D" id="1.20.1440.50">
    <property type="entry name" value="Ta0600-like"/>
    <property type="match status" value="1"/>
</dbReference>
<dbReference type="EMBL" id="AUZY01001026">
    <property type="protein sequence ID" value="EQD76569.1"/>
    <property type="molecule type" value="Genomic_DNA"/>
</dbReference>
<dbReference type="Pfam" id="PF03685">
    <property type="entry name" value="UPF0147"/>
    <property type="match status" value="1"/>
</dbReference>